<dbReference type="Proteomes" id="UP001203423">
    <property type="component" value="Unassembled WGS sequence"/>
</dbReference>
<dbReference type="EMBL" id="JAKIKS010000019">
    <property type="protein sequence ID" value="MCL1124211.1"/>
    <property type="molecule type" value="Genomic_DNA"/>
</dbReference>
<evidence type="ECO:0000313" key="2">
    <source>
        <dbReference type="Proteomes" id="UP001203423"/>
    </source>
</evidence>
<name>A0ABT0L944_9GAMM</name>
<gene>
    <name evidence="1" type="ORF">L2764_06900</name>
</gene>
<dbReference type="InterPro" id="IPR010982">
    <property type="entry name" value="Lambda_DNA-bd_dom_sf"/>
</dbReference>
<keyword evidence="2" id="KW-1185">Reference proteome</keyword>
<dbReference type="Gene3D" id="1.10.260.40">
    <property type="entry name" value="lambda repressor-like DNA-binding domains"/>
    <property type="match status" value="1"/>
</dbReference>
<evidence type="ECO:0000313" key="1">
    <source>
        <dbReference type="EMBL" id="MCL1124211.1"/>
    </source>
</evidence>
<comment type="caution">
    <text evidence="1">The sequence shown here is derived from an EMBL/GenBank/DDBJ whole genome shotgun (WGS) entry which is preliminary data.</text>
</comment>
<dbReference type="RefSeq" id="WP_248939491.1">
    <property type="nucleotide sequence ID" value="NZ_JAKIKS010000019.1"/>
</dbReference>
<accession>A0ABT0L944</accession>
<sequence length="81" mass="9044">MTLKDYFNSLPLNDKKILLSKLALSLSKAEISIRSYINGSRKIQSVDVAAIIECCDGFVTKHDLRPDVFPEILETDKESSA</sequence>
<proteinExistence type="predicted"/>
<protein>
    <submittedName>
        <fullName evidence="1">Helix-turn-helix domain-containing protein</fullName>
    </submittedName>
</protein>
<organism evidence="1 2">
    <name type="scientific">Shewanella surugensis</name>
    <dbReference type="NCBI Taxonomy" id="212020"/>
    <lineage>
        <taxon>Bacteria</taxon>
        <taxon>Pseudomonadati</taxon>
        <taxon>Pseudomonadota</taxon>
        <taxon>Gammaproteobacteria</taxon>
        <taxon>Alteromonadales</taxon>
        <taxon>Shewanellaceae</taxon>
        <taxon>Shewanella</taxon>
    </lineage>
</organism>
<reference evidence="1 2" key="1">
    <citation type="submission" date="2022-01" db="EMBL/GenBank/DDBJ databases">
        <title>Whole genome-based taxonomy of the Shewanellaceae.</title>
        <authorList>
            <person name="Martin-Rodriguez A.J."/>
        </authorList>
    </citation>
    <scope>NUCLEOTIDE SEQUENCE [LARGE SCALE GENOMIC DNA]</scope>
    <source>
        <strain evidence="1 2">DSM 17177</strain>
    </source>
</reference>